<evidence type="ECO:0000313" key="2">
    <source>
        <dbReference type="Proteomes" id="UP000694865"/>
    </source>
</evidence>
<proteinExistence type="predicted"/>
<keyword evidence="1" id="KW-1133">Transmembrane helix</keyword>
<accession>A0ABM0LYL1</accession>
<evidence type="ECO:0000313" key="3">
    <source>
        <dbReference type="RefSeq" id="XP_006812852.1"/>
    </source>
</evidence>
<dbReference type="Proteomes" id="UP000694865">
    <property type="component" value="Unplaced"/>
</dbReference>
<dbReference type="PANTHER" id="PTHR34407:SF1">
    <property type="entry name" value="SGNH HYDROLASE-TYPE ESTERASE DOMAIN-CONTAINING PROTEIN"/>
    <property type="match status" value="1"/>
</dbReference>
<gene>
    <name evidence="3" type="primary">LOC102803672</name>
</gene>
<name>A0ABM0LYL1_SACKO</name>
<reference evidence="3" key="1">
    <citation type="submission" date="2025-08" db="UniProtKB">
        <authorList>
            <consortium name="RefSeq"/>
        </authorList>
    </citation>
    <scope>IDENTIFICATION</scope>
    <source>
        <tissue evidence="3">Testes</tissue>
    </source>
</reference>
<keyword evidence="1" id="KW-0472">Membrane</keyword>
<keyword evidence="2" id="KW-1185">Reference proteome</keyword>
<dbReference type="SUPFAM" id="SSF52266">
    <property type="entry name" value="SGNH hydrolase"/>
    <property type="match status" value="1"/>
</dbReference>
<keyword evidence="1" id="KW-0812">Transmembrane</keyword>
<dbReference type="RefSeq" id="XP_006812852.1">
    <property type="nucleotide sequence ID" value="XM_006812789.1"/>
</dbReference>
<dbReference type="GeneID" id="102803672"/>
<evidence type="ECO:0000256" key="1">
    <source>
        <dbReference type="SAM" id="Phobius"/>
    </source>
</evidence>
<protein>
    <submittedName>
        <fullName evidence="3">Uncharacterized protein LOC102803672</fullName>
    </submittedName>
</protein>
<feature type="transmembrane region" description="Helical" evidence="1">
    <location>
        <begin position="12"/>
        <end position="30"/>
    </location>
</feature>
<organism evidence="2 3">
    <name type="scientific">Saccoglossus kowalevskii</name>
    <name type="common">Acorn worm</name>
    <dbReference type="NCBI Taxonomy" id="10224"/>
    <lineage>
        <taxon>Eukaryota</taxon>
        <taxon>Metazoa</taxon>
        <taxon>Hemichordata</taxon>
        <taxon>Enteropneusta</taxon>
        <taxon>Harrimaniidae</taxon>
        <taxon>Saccoglossus</taxon>
    </lineage>
</organism>
<sequence length="477" mass="53145">MCVQQRHHRCVVGVLMAVTIMVCGLYQVGISRYTSATGVNTVSQNRILPSGNLVIAVQKYLNVSSAIKITNIQRRNNISNDMILKALTRVTSLTKLRQSLEDVIVKRRNLTIGVTGGSISTATGVESENLYANLLSDLLSGIGIGSSVQNGAVGATGSLYHFYCMESHLNLQQLDILLWECAENDLVDDNGCVHQEELTRRILSLPSGPQLIYVNFIMSQTAESPVGTSASGNCSKMLSKYYDVPSISLLDSVDDMISARNTKSLFSPRDHNHPSTKSHNMIAIYLFYMIKNAFVYTLKEFNGKRDTMVKTSYPLANELPESLYNSTVHINQPQCWTTMLSGSGTKTPLEAMERDIGWRLFTCPDRMAHQGRVDKKRYWVSRKPNQTIVFSVSIEPYKNLKSKLLIGKINENSRGPALVWLDGEFSHRRHINVGYNTDNYSVYSAFTNIAPGNHAIAIRSGERPLKISTIISVYDKD</sequence>
<dbReference type="PANTHER" id="PTHR34407">
    <property type="entry name" value="EXPRESSED PROTEIN"/>
    <property type="match status" value="1"/>
</dbReference>